<keyword evidence="3" id="KW-1185">Reference proteome</keyword>
<dbReference type="AlphaFoldDB" id="A0AAV5KT37"/>
<name>A0AAV5KT37_9ROSI</name>
<feature type="compositionally biased region" description="Polar residues" evidence="1">
    <location>
        <begin position="52"/>
        <end position="64"/>
    </location>
</feature>
<dbReference type="Proteomes" id="UP001054252">
    <property type="component" value="Unassembled WGS sequence"/>
</dbReference>
<protein>
    <submittedName>
        <fullName evidence="2">Uncharacterized protein</fullName>
    </submittedName>
</protein>
<dbReference type="EMBL" id="BPVZ01000077">
    <property type="protein sequence ID" value="GKV27795.1"/>
    <property type="molecule type" value="Genomic_DNA"/>
</dbReference>
<evidence type="ECO:0000256" key="1">
    <source>
        <dbReference type="SAM" id="MobiDB-lite"/>
    </source>
</evidence>
<gene>
    <name evidence="2" type="ORF">SLEP1_g36921</name>
</gene>
<evidence type="ECO:0000313" key="2">
    <source>
        <dbReference type="EMBL" id="GKV27795.1"/>
    </source>
</evidence>
<proteinExistence type="predicted"/>
<reference evidence="2 3" key="1">
    <citation type="journal article" date="2021" name="Commun. Biol.">
        <title>The genome of Shorea leprosula (Dipterocarpaceae) highlights the ecological relevance of drought in aseasonal tropical rainforests.</title>
        <authorList>
            <person name="Ng K.K.S."/>
            <person name="Kobayashi M.J."/>
            <person name="Fawcett J.A."/>
            <person name="Hatakeyama M."/>
            <person name="Paape T."/>
            <person name="Ng C.H."/>
            <person name="Ang C.C."/>
            <person name="Tnah L.H."/>
            <person name="Lee C.T."/>
            <person name="Nishiyama T."/>
            <person name="Sese J."/>
            <person name="O'Brien M.J."/>
            <person name="Copetti D."/>
            <person name="Mohd Noor M.I."/>
            <person name="Ong R.C."/>
            <person name="Putra M."/>
            <person name="Sireger I.Z."/>
            <person name="Indrioko S."/>
            <person name="Kosugi Y."/>
            <person name="Izuno A."/>
            <person name="Isagi Y."/>
            <person name="Lee S.L."/>
            <person name="Shimizu K.K."/>
        </authorList>
    </citation>
    <scope>NUCLEOTIDE SEQUENCE [LARGE SCALE GENOMIC DNA]</scope>
    <source>
        <strain evidence="2">214</strain>
    </source>
</reference>
<organism evidence="2 3">
    <name type="scientific">Rubroshorea leprosula</name>
    <dbReference type="NCBI Taxonomy" id="152421"/>
    <lineage>
        <taxon>Eukaryota</taxon>
        <taxon>Viridiplantae</taxon>
        <taxon>Streptophyta</taxon>
        <taxon>Embryophyta</taxon>
        <taxon>Tracheophyta</taxon>
        <taxon>Spermatophyta</taxon>
        <taxon>Magnoliopsida</taxon>
        <taxon>eudicotyledons</taxon>
        <taxon>Gunneridae</taxon>
        <taxon>Pentapetalae</taxon>
        <taxon>rosids</taxon>
        <taxon>malvids</taxon>
        <taxon>Malvales</taxon>
        <taxon>Dipterocarpaceae</taxon>
        <taxon>Rubroshorea</taxon>
    </lineage>
</organism>
<sequence length="124" mass="13839">MSSGGGTLDTLGGRLVSLVYPKRRAVVAVRKLERGRPSRPQVRVQPDRERAPQTQPPRTGSHSSIRSLNCLSFANSVVNSFFILEFLFLVQLFIENGQLKLIALVIVVAEVLGRGVYQFQVYRL</sequence>
<accession>A0AAV5KT37</accession>
<feature type="region of interest" description="Disordered" evidence="1">
    <location>
        <begin position="34"/>
        <end position="64"/>
    </location>
</feature>
<comment type="caution">
    <text evidence="2">The sequence shown here is derived from an EMBL/GenBank/DDBJ whole genome shotgun (WGS) entry which is preliminary data.</text>
</comment>
<evidence type="ECO:0000313" key="3">
    <source>
        <dbReference type="Proteomes" id="UP001054252"/>
    </source>
</evidence>